<evidence type="ECO:0000256" key="10">
    <source>
        <dbReference type="ARBA" id="ARBA00023237"/>
    </source>
</evidence>
<organism evidence="16 17">
    <name type="scientific">Dethiosulfatarculus sandiegensis</name>
    <dbReference type="NCBI Taxonomy" id="1429043"/>
    <lineage>
        <taxon>Bacteria</taxon>
        <taxon>Pseudomonadati</taxon>
        <taxon>Thermodesulfobacteriota</taxon>
        <taxon>Desulfarculia</taxon>
        <taxon>Desulfarculales</taxon>
        <taxon>Desulfarculaceae</taxon>
        <taxon>Dethiosulfatarculus</taxon>
    </lineage>
</organism>
<gene>
    <name evidence="16" type="ORF">X474_00020</name>
</gene>
<dbReference type="InParanoid" id="A0A0D2I0M2"/>
<evidence type="ECO:0000256" key="6">
    <source>
        <dbReference type="ARBA" id="ARBA00023004"/>
    </source>
</evidence>
<feature type="domain" description="TonB-dependent receptor plug" evidence="15">
    <location>
        <begin position="54"/>
        <end position="158"/>
    </location>
</feature>
<keyword evidence="10 11" id="KW-0998">Cell outer membrane</keyword>
<keyword evidence="3 11" id="KW-1134">Transmembrane beta strand</keyword>
<evidence type="ECO:0000259" key="15">
    <source>
        <dbReference type="Pfam" id="PF07715"/>
    </source>
</evidence>
<dbReference type="FunCoup" id="A0A0D2I0M2">
    <property type="interactions" value="118"/>
</dbReference>
<dbReference type="Pfam" id="PF00593">
    <property type="entry name" value="TonB_dep_Rec_b-barrel"/>
    <property type="match status" value="1"/>
</dbReference>
<comment type="similarity">
    <text evidence="11 12">Belongs to the TonB-dependent receptor family.</text>
</comment>
<keyword evidence="7" id="KW-0406">Ion transport</keyword>
<dbReference type="InterPro" id="IPR012910">
    <property type="entry name" value="Plug_dom"/>
</dbReference>
<reference evidence="16 17" key="1">
    <citation type="submission" date="2013-11" db="EMBL/GenBank/DDBJ databases">
        <title>Metagenomic analysis of a methanogenic consortium involved in long chain n-alkane degradation.</title>
        <authorList>
            <person name="Davidova I.A."/>
            <person name="Callaghan A.V."/>
            <person name="Wawrik B."/>
            <person name="Pruitt S."/>
            <person name="Marks C."/>
            <person name="Duncan K.E."/>
            <person name="Suflita J.M."/>
        </authorList>
    </citation>
    <scope>NUCLEOTIDE SEQUENCE [LARGE SCALE GENOMIC DNA]</scope>
    <source>
        <strain evidence="16 17">SPR</strain>
    </source>
</reference>
<dbReference type="GO" id="GO:0009279">
    <property type="term" value="C:cell outer membrane"/>
    <property type="evidence" value="ECO:0007669"/>
    <property type="project" value="UniProtKB-SubCell"/>
</dbReference>
<dbReference type="PANTHER" id="PTHR32552">
    <property type="entry name" value="FERRICHROME IRON RECEPTOR-RELATED"/>
    <property type="match status" value="1"/>
</dbReference>
<evidence type="ECO:0000256" key="5">
    <source>
        <dbReference type="ARBA" id="ARBA00022692"/>
    </source>
</evidence>
<dbReference type="InterPro" id="IPR000531">
    <property type="entry name" value="Beta-barrel_TonB"/>
</dbReference>
<keyword evidence="9 11" id="KW-0472">Membrane</keyword>
<dbReference type="SUPFAM" id="SSF56935">
    <property type="entry name" value="Porins"/>
    <property type="match status" value="1"/>
</dbReference>
<evidence type="ECO:0008006" key="18">
    <source>
        <dbReference type="Google" id="ProtNLM"/>
    </source>
</evidence>
<evidence type="ECO:0000256" key="4">
    <source>
        <dbReference type="ARBA" id="ARBA00022496"/>
    </source>
</evidence>
<dbReference type="RefSeq" id="WP_082464044.1">
    <property type="nucleotide sequence ID" value="NZ_AZAC01000001.1"/>
</dbReference>
<dbReference type="PROSITE" id="PS52016">
    <property type="entry name" value="TONB_DEPENDENT_REC_3"/>
    <property type="match status" value="1"/>
</dbReference>
<evidence type="ECO:0000256" key="12">
    <source>
        <dbReference type="RuleBase" id="RU003357"/>
    </source>
</evidence>
<dbReference type="InterPro" id="IPR036942">
    <property type="entry name" value="Beta-barrel_TonB_sf"/>
</dbReference>
<dbReference type="EMBL" id="AZAC01000001">
    <property type="protein sequence ID" value="KIX16003.1"/>
    <property type="molecule type" value="Genomic_DNA"/>
</dbReference>
<feature type="signal peptide" evidence="13">
    <location>
        <begin position="1"/>
        <end position="28"/>
    </location>
</feature>
<dbReference type="InterPro" id="IPR039426">
    <property type="entry name" value="TonB-dep_rcpt-like"/>
</dbReference>
<keyword evidence="17" id="KW-1185">Reference proteome</keyword>
<evidence type="ECO:0000256" key="8">
    <source>
        <dbReference type="ARBA" id="ARBA00023077"/>
    </source>
</evidence>
<name>A0A0D2I0M2_9BACT</name>
<evidence type="ECO:0000256" key="1">
    <source>
        <dbReference type="ARBA" id="ARBA00004571"/>
    </source>
</evidence>
<dbReference type="Proteomes" id="UP000032233">
    <property type="component" value="Unassembled WGS sequence"/>
</dbReference>
<dbReference type="PANTHER" id="PTHR32552:SF81">
    <property type="entry name" value="TONB-DEPENDENT OUTER MEMBRANE RECEPTOR"/>
    <property type="match status" value="1"/>
</dbReference>
<keyword evidence="4" id="KW-0410">Iron transport</keyword>
<feature type="chain" id="PRO_5002244106" description="TonB-denpendent receptor" evidence="13">
    <location>
        <begin position="29"/>
        <end position="708"/>
    </location>
</feature>
<evidence type="ECO:0000259" key="14">
    <source>
        <dbReference type="Pfam" id="PF00593"/>
    </source>
</evidence>
<evidence type="ECO:0000256" key="9">
    <source>
        <dbReference type="ARBA" id="ARBA00023136"/>
    </source>
</evidence>
<keyword evidence="8 12" id="KW-0798">TonB box</keyword>
<keyword evidence="13" id="KW-0732">Signal</keyword>
<dbReference type="PATRIC" id="fig|1429043.3.peg.4"/>
<accession>A0A0D2I0M2</accession>
<evidence type="ECO:0000313" key="17">
    <source>
        <dbReference type="Proteomes" id="UP000032233"/>
    </source>
</evidence>
<protein>
    <recommendedName>
        <fullName evidence="18">TonB-denpendent receptor</fullName>
    </recommendedName>
</protein>
<proteinExistence type="inferred from homology"/>
<keyword evidence="2 11" id="KW-0813">Transport</keyword>
<dbReference type="GO" id="GO:0006826">
    <property type="term" value="P:iron ion transport"/>
    <property type="evidence" value="ECO:0007669"/>
    <property type="project" value="UniProtKB-KW"/>
</dbReference>
<evidence type="ECO:0000256" key="7">
    <source>
        <dbReference type="ARBA" id="ARBA00023065"/>
    </source>
</evidence>
<comment type="subcellular location">
    <subcellularLocation>
        <location evidence="1 11">Cell outer membrane</location>
        <topology evidence="1 11">Multi-pass membrane protein</topology>
    </subcellularLocation>
</comment>
<dbReference type="Gene3D" id="2.40.170.20">
    <property type="entry name" value="TonB-dependent receptor, beta-barrel domain"/>
    <property type="match status" value="1"/>
</dbReference>
<dbReference type="Pfam" id="PF07715">
    <property type="entry name" value="Plug"/>
    <property type="match status" value="1"/>
</dbReference>
<keyword evidence="5 11" id="KW-0812">Transmembrane</keyword>
<feature type="domain" description="TonB-dependent receptor-like beta-barrel" evidence="14">
    <location>
        <begin position="248"/>
        <end position="673"/>
    </location>
</feature>
<evidence type="ECO:0000256" key="2">
    <source>
        <dbReference type="ARBA" id="ARBA00022448"/>
    </source>
</evidence>
<comment type="caution">
    <text evidence="16">The sequence shown here is derived from an EMBL/GenBank/DDBJ whole genome shotgun (WGS) entry which is preliminary data.</text>
</comment>
<dbReference type="STRING" id="1429043.X474_00020"/>
<evidence type="ECO:0000256" key="11">
    <source>
        <dbReference type="PROSITE-ProRule" id="PRU01360"/>
    </source>
</evidence>
<dbReference type="CDD" id="cd01347">
    <property type="entry name" value="ligand_gated_channel"/>
    <property type="match status" value="1"/>
</dbReference>
<dbReference type="AlphaFoldDB" id="A0A0D2I0M2"/>
<evidence type="ECO:0000256" key="13">
    <source>
        <dbReference type="SAM" id="SignalP"/>
    </source>
</evidence>
<evidence type="ECO:0000256" key="3">
    <source>
        <dbReference type="ARBA" id="ARBA00022452"/>
    </source>
</evidence>
<sequence length="708" mass="79229">MKRLKDAIHALMMLAFLAGLTGYAPAEAAQKNDEKPNYAISDLTVTSQKRTENIQEIPMSITSLTGEDLTDSGTVDLWDVTRMSPNVYLSNNAIENIIVIRGIAPFNMSLYPACGVYVDDIPMPLQHQHNPDLYDIKRVEILRGPQGTLYGRNSESGVINIVTRQPGNKLSGNLLGEIGFYDTGHGDIPLYRGQVNLNAPIIQDKLAFRIAGQWHASNGFMENTFSDTDDAARYDNKNLRGIFRWTPNENWDVSAILDGEKGDNGDGQYRYIKGPLKTPRHIINYNDSDGYWDREGSGQALRVKYDGPSFNFTSITGRRSFDTKYYQDLDLGPSPFGYSDMDYNTDSLNQEFRLASKEDGGPLKWLGGVFLFNEDSDANVNFAAYMQEHKADWTNEGAAMFGQLTYTLFEKLHLTGGLRLDYTKGSGNKTYTLMGRSNNFSQDFDNTELLPKVAVSYDATENIMPYASISRGYLSGGFAYATAQNKQSFVYDPEYSMNYEMGIKTNWFDNRLTANLALFRVNMTDRQIYQQVPGAAAIVRVVENAGEAHSQGVEFELRAKPAQGLEFSAGFGLIQAEVDEWKKKQANPLTGRTQLVDLSGKKLPNVPSYTFNIGAMYRHSTGFFGRVDLNGIGEIYNDAENTSDLKADAYELVNLALGYETELFTFTLWSKNLFDQEYYNRLNSWVGGGVIGIDGEPRSVGLTVTYRF</sequence>
<keyword evidence="6" id="KW-0408">Iron</keyword>
<evidence type="ECO:0000313" key="16">
    <source>
        <dbReference type="EMBL" id="KIX16003.1"/>
    </source>
</evidence>
<dbReference type="OrthoDB" id="9763670at2"/>